<reference evidence="11 12" key="1">
    <citation type="submission" date="2013-10" db="EMBL/GenBank/DDBJ databases">
        <title>Salinisphaera halophila YIM 95161 Genome Sequencing.</title>
        <authorList>
            <person name="Lai Q."/>
            <person name="Li C."/>
            <person name="Shao Z."/>
        </authorList>
    </citation>
    <scope>NUCLEOTIDE SEQUENCE [LARGE SCALE GENOMIC DNA]</scope>
    <source>
        <strain evidence="11 12">YIM 95161</strain>
    </source>
</reference>
<dbReference type="Proteomes" id="UP000285123">
    <property type="component" value="Unassembled WGS sequence"/>
</dbReference>
<comment type="pathway">
    <text evidence="7">Cofactor metabolism; pyridoxal 5'-phosphate salvage; pyridoxal 5'-phosphate from pyridoxamine 5'-phosphate: step 1/1.</text>
</comment>
<evidence type="ECO:0000256" key="8">
    <source>
        <dbReference type="PIRSR" id="PIRSR000190-2"/>
    </source>
</evidence>
<dbReference type="InterPro" id="IPR019740">
    <property type="entry name" value="Pyridox_Oxase_CS"/>
</dbReference>
<dbReference type="HAMAP" id="MF_01629">
    <property type="entry name" value="PdxH"/>
    <property type="match status" value="1"/>
</dbReference>
<dbReference type="InterPro" id="IPR011576">
    <property type="entry name" value="Pyridox_Oxase_N"/>
</dbReference>
<evidence type="ECO:0000259" key="10">
    <source>
        <dbReference type="Pfam" id="PF10590"/>
    </source>
</evidence>
<dbReference type="AlphaFoldDB" id="A0A423Q350"/>
<comment type="subunit">
    <text evidence="2 7">Homodimer.</text>
</comment>
<name>A0A423Q350_9GAMM</name>
<feature type="domain" description="Pyridoxamine 5'-phosphate oxidase N-terminal" evidence="9">
    <location>
        <begin position="42"/>
        <end position="159"/>
    </location>
</feature>
<feature type="binding site" evidence="7 8">
    <location>
        <begin position="62"/>
        <end position="67"/>
    </location>
    <ligand>
        <name>FMN</name>
        <dbReference type="ChEBI" id="CHEBI:58210"/>
    </ligand>
</feature>
<keyword evidence="4 7" id="KW-0288">FMN</keyword>
<dbReference type="EC" id="1.4.3.5" evidence="7"/>
<feature type="binding site" evidence="7 8">
    <location>
        <position position="84"/>
    </location>
    <ligand>
        <name>FMN</name>
        <dbReference type="ChEBI" id="CHEBI:58210"/>
    </ligand>
</feature>
<dbReference type="GO" id="GO:0004733">
    <property type="term" value="F:pyridoxamine phosphate oxidase activity"/>
    <property type="evidence" value="ECO:0007669"/>
    <property type="project" value="UniProtKB-UniRule"/>
</dbReference>
<dbReference type="FunFam" id="2.30.110.10:FF:000020">
    <property type="entry name" value="PNPO isoform 11"/>
    <property type="match status" value="1"/>
</dbReference>
<comment type="function">
    <text evidence="7">Catalyzes the oxidation of either pyridoxine 5'-phosphate (PNP) or pyridoxamine 5'-phosphate (PMP) into pyridoxal 5'-phosphate (PLP).</text>
</comment>
<dbReference type="PANTHER" id="PTHR10851">
    <property type="entry name" value="PYRIDOXINE-5-PHOSPHATE OXIDASE"/>
    <property type="match status" value="1"/>
</dbReference>
<dbReference type="GO" id="GO:0008615">
    <property type="term" value="P:pyridoxine biosynthetic process"/>
    <property type="evidence" value="ECO:0007669"/>
    <property type="project" value="UniProtKB-UniRule"/>
</dbReference>
<proteinExistence type="inferred from homology"/>
<comment type="caution">
    <text evidence="11">The sequence shown here is derived from an EMBL/GenBank/DDBJ whole genome shotgun (WGS) entry which is preliminary data.</text>
</comment>
<keyword evidence="6 7" id="KW-0664">Pyridoxine biosynthesis</keyword>
<dbReference type="Pfam" id="PF10590">
    <property type="entry name" value="PNP_phzG_C"/>
    <property type="match status" value="1"/>
</dbReference>
<dbReference type="RefSeq" id="WP_123590234.1">
    <property type="nucleotide sequence ID" value="NZ_AYKF01000065.1"/>
</dbReference>
<evidence type="ECO:0000256" key="6">
    <source>
        <dbReference type="ARBA" id="ARBA00023096"/>
    </source>
</evidence>
<dbReference type="PROSITE" id="PS01064">
    <property type="entry name" value="PYRIDOX_OXIDASE"/>
    <property type="match status" value="1"/>
</dbReference>
<feature type="binding site" evidence="7 8">
    <location>
        <begin position="77"/>
        <end position="78"/>
    </location>
    <ligand>
        <name>FMN</name>
        <dbReference type="ChEBI" id="CHEBI:58210"/>
    </ligand>
</feature>
<feature type="binding site" evidence="7 8">
    <location>
        <position position="83"/>
    </location>
    <ligand>
        <name>FMN</name>
        <dbReference type="ChEBI" id="CHEBI:58210"/>
    </ligand>
</feature>
<dbReference type="GO" id="GO:0010181">
    <property type="term" value="F:FMN binding"/>
    <property type="evidence" value="ECO:0007669"/>
    <property type="project" value="UniProtKB-UniRule"/>
</dbReference>
<evidence type="ECO:0000256" key="4">
    <source>
        <dbReference type="ARBA" id="ARBA00022643"/>
    </source>
</evidence>
<dbReference type="EMBL" id="AYKF01000065">
    <property type="protein sequence ID" value="ROO32963.1"/>
    <property type="molecule type" value="Genomic_DNA"/>
</dbReference>
<dbReference type="NCBIfam" id="TIGR00558">
    <property type="entry name" value="pdxH"/>
    <property type="match status" value="1"/>
</dbReference>
<dbReference type="PIRSF" id="PIRSF000190">
    <property type="entry name" value="Pyd_amn-ph_oxd"/>
    <property type="match status" value="1"/>
</dbReference>
<evidence type="ECO:0000313" key="11">
    <source>
        <dbReference type="EMBL" id="ROO32963.1"/>
    </source>
</evidence>
<feature type="binding site" evidence="7 8">
    <location>
        <position position="186"/>
    </location>
    <ligand>
        <name>FMN</name>
        <dbReference type="ChEBI" id="CHEBI:58210"/>
    </ligand>
</feature>
<evidence type="ECO:0000256" key="2">
    <source>
        <dbReference type="ARBA" id="ARBA00011738"/>
    </source>
</evidence>
<dbReference type="OrthoDB" id="9780392at2"/>
<keyword evidence="3 7" id="KW-0285">Flavoprotein</keyword>
<feature type="binding site" evidence="7">
    <location>
        <position position="124"/>
    </location>
    <ligand>
        <name>substrate</name>
    </ligand>
</feature>
<accession>A0A423Q350</accession>
<evidence type="ECO:0000259" key="9">
    <source>
        <dbReference type="Pfam" id="PF01243"/>
    </source>
</evidence>
<gene>
    <name evidence="7" type="primary">pdxH</name>
    <name evidence="11" type="ORF">SAHL_04680</name>
</gene>
<evidence type="ECO:0000313" key="12">
    <source>
        <dbReference type="Proteomes" id="UP000285123"/>
    </source>
</evidence>
<sequence>MSDAPSAWQGDLDRDDLNEDAVPADPLALFGHWYEAARGCGLKEPSAMTLATIDPDGRPSARIVLLKGFDADGFRFYTNYESRKGAALAVHPDAALVFWWEPIERQVRVTGTVHKLGPEDADAYFARRARISRIGAHASPQSEVIPGRAELDQRLSRAEAQFEGRDVPRPPHWGGYALVADSIEFWQARHGRLHDRLRYRRDNDAWALERLAP</sequence>
<feature type="binding site" evidence="7 8">
    <location>
        <position position="106"/>
    </location>
    <ligand>
        <name>FMN</name>
        <dbReference type="ChEBI" id="CHEBI:58210"/>
    </ligand>
</feature>
<dbReference type="NCBIfam" id="NF004231">
    <property type="entry name" value="PRK05679.1"/>
    <property type="match status" value="1"/>
</dbReference>
<evidence type="ECO:0000256" key="1">
    <source>
        <dbReference type="ARBA" id="ARBA00007301"/>
    </source>
</evidence>
<evidence type="ECO:0000256" key="7">
    <source>
        <dbReference type="HAMAP-Rule" id="MF_01629"/>
    </source>
</evidence>
<feature type="binding site" evidence="7 8">
    <location>
        <position position="196"/>
    </location>
    <ligand>
        <name>FMN</name>
        <dbReference type="ChEBI" id="CHEBI:58210"/>
    </ligand>
</feature>
<comment type="catalytic activity">
    <reaction evidence="7">
        <text>pyridoxamine 5'-phosphate + O2 + H2O = pyridoxal 5'-phosphate + H2O2 + NH4(+)</text>
        <dbReference type="Rhea" id="RHEA:15817"/>
        <dbReference type="ChEBI" id="CHEBI:15377"/>
        <dbReference type="ChEBI" id="CHEBI:15379"/>
        <dbReference type="ChEBI" id="CHEBI:16240"/>
        <dbReference type="ChEBI" id="CHEBI:28938"/>
        <dbReference type="ChEBI" id="CHEBI:58451"/>
        <dbReference type="ChEBI" id="CHEBI:597326"/>
        <dbReference type="EC" id="1.4.3.5"/>
    </reaction>
</comment>
<evidence type="ECO:0000256" key="3">
    <source>
        <dbReference type="ARBA" id="ARBA00022630"/>
    </source>
</evidence>
<feature type="binding site" evidence="7">
    <location>
        <position position="67"/>
    </location>
    <ligand>
        <name>substrate</name>
    </ligand>
</feature>
<feature type="domain" description="Pyridoxine 5'-phosphate oxidase dimerisation C-terminal" evidence="10">
    <location>
        <begin position="173"/>
        <end position="213"/>
    </location>
</feature>
<dbReference type="InterPro" id="IPR000659">
    <property type="entry name" value="Pyridox_Oxase"/>
</dbReference>
<evidence type="ECO:0000256" key="5">
    <source>
        <dbReference type="ARBA" id="ARBA00023002"/>
    </source>
</evidence>
<dbReference type="UniPathway" id="UPA01068">
    <property type="reaction ID" value="UER00304"/>
</dbReference>
<comment type="pathway">
    <text evidence="7">Cofactor metabolism; pyridoxal 5'-phosphate salvage; pyridoxal 5'-phosphate from pyridoxine 5'-phosphate: step 1/1.</text>
</comment>
<dbReference type="Pfam" id="PF01243">
    <property type="entry name" value="PNPOx_N"/>
    <property type="match status" value="1"/>
</dbReference>
<comment type="similarity">
    <text evidence="1 7">Belongs to the pyridoxamine 5'-phosphate oxidase family.</text>
</comment>
<feature type="binding site" evidence="7">
    <location>
        <position position="132"/>
    </location>
    <ligand>
        <name>substrate</name>
    </ligand>
</feature>
<dbReference type="InterPro" id="IPR019576">
    <property type="entry name" value="Pyridoxamine_oxidase_dimer_C"/>
</dbReference>
<protein>
    <recommendedName>
        <fullName evidence="7">Pyridoxine/pyridoxamine 5'-phosphate oxidase</fullName>
        <ecNumber evidence="7">1.4.3.5</ecNumber>
    </recommendedName>
    <alternativeName>
        <fullName evidence="7">PNP/PMP oxidase</fullName>
        <shortName evidence="7">PNPOx</shortName>
    </alternativeName>
    <alternativeName>
        <fullName evidence="7">Pyridoxal 5'-phosphate synthase</fullName>
    </alternativeName>
</protein>
<dbReference type="SUPFAM" id="SSF50475">
    <property type="entry name" value="FMN-binding split barrel"/>
    <property type="match status" value="1"/>
</dbReference>
<keyword evidence="5 7" id="KW-0560">Oxidoreductase</keyword>
<organism evidence="11 12">
    <name type="scientific">Salinisphaera orenii YIM 95161</name>
    <dbReference type="NCBI Taxonomy" id="1051139"/>
    <lineage>
        <taxon>Bacteria</taxon>
        <taxon>Pseudomonadati</taxon>
        <taxon>Pseudomonadota</taxon>
        <taxon>Gammaproteobacteria</taxon>
        <taxon>Salinisphaerales</taxon>
        <taxon>Salinisphaeraceae</taxon>
        <taxon>Salinisphaera</taxon>
    </lineage>
</organism>
<feature type="binding site" evidence="7 8">
    <location>
        <begin position="141"/>
        <end position="142"/>
    </location>
    <ligand>
        <name>FMN</name>
        <dbReference type="ChEBI" id="CHEBI:58210"/>
    </ligand>
</feature>
<comment type="cofactor">
    <cofactor evidence="7 8">
        <name>FMN</name>
        <dbReference type="ChEBI" id="CHEBI:58210"/>
    </cofactor>
    <text evidence="7 8">Binds 1 FMN per subunit.</text>
</comment>
<dbReference type="Gene3D" id="2.30.110.10">
    <property type="entry name" value="Electron Transport, Fmn-binding Protein, Chain A"/>
    <property type="match status" value="1"/>
</dbReference>
<feature type="binding site" evidence="7">
    <location>
        <position position="128"/>
    </location>
    <ligand>
        <name>substrate</name>
    </ligand>
</feature>
<dbReference type="InterPro" id="IPR012349">
    <property type="entry name" value="Split_barrel_FMN-bd"/>
</dbReference>
<comment type="catalytic activity">
    <reaction evidence="7">
        <text>pyridoxine 5'-phosphate + O2 = pyridoxal 5'-phosphate + H2O2</text>
        <dbReference type="Rhea" id="RHEA:15149"/>
        <dbReference type="ChEBI" id="CHEBI:15379"/>
        <dbReference type="ChEBI" id="CHEBI:16240"/>
        <dbReference type="ChEBI" id="CHEBI:58589"/>
        <dbReference type="ChEBI" id="CHEBI:597326"/>
        <dbReference type="EC" id="1.4.3.5"/>
    </reaction>
</comment>
<feature type="binding site" evidence="7">
    <location>
        <begin position="192"/>
        <end position="194"/>
    </location>
    <ligand>
        <name>substrate</name>
    </ligand>
</feature>
<dbReference type="PANTHER" id="PTHR10851:SF0">
    <property type="entry name" value="PYRIDOXINE-5'-PHOSPHATE OXIDASE"/>
    <property type="match status" value="1"/>
</dbReference>